<dbReference type="InterPro" id="IPR020472">
    <property type="entry name" value="WD40_PAC1"/>
</dbReference>
<dbReference type="Gene3D" id="2.130.10.10">
    <property type="entry name" value="YVTN repeat-like/Quinoprotein amine dehydrogenase"/>
    <property type="match status" value="3"/>
</dbReference>
<evidence type="ECO:0000256" key="5">
    <source>
        <dbReference type="ARBA" id="ARBA00020267"/>
    </source>
</evidence>
<protein>
    <recommendedName>
        <fullName evidence="5">Elongator complex protein 2</fullName>
    </recommendedName>
</protein>
<dbReference type="GO" id="GO:0002098">
    <property type="term" value="P:tRNA wobble uridine modification"/>
    <property type="evidence" value="ECO:0007669"/>
    <property type="project" value="EnsemblFungi"/>
</dbReference>
<feature type="repeat" description="WD" evidence="11">
    <location>
        <begin position="102"/>
        <end position="143"/>
    </location>
</feature>
<evidence type="ECO:0000313" key="12">
    <source>
        <dbReference type="EMBL" id="ODV93145.1"/>
    </source>
</evidence>
<keyword evidence="7 11" id="KW-0853">WD repeat</keyword>
<comment type="pathway">
    <text evidence="3">tRNA modification; 5-methoxycarbonylmethyl-2-thiouridine-tRNA biosynthesis.</text>
</comment>
<dbReference type="PROSITE" id="PS50082">
    <property type="entry name" value="WD_REPEATS_2"/>
    <property type="match status" value="5"/>
</dbReference>
<keyword evidence="9" id="KW-0677">Repeat</keyword>
<dbReference type="OrthoDB" id="27911at2759"/>
<dbReference type="InterPro" id="IPR015943">
    <property type="entry name" value="WD40/YVTN_repeat-like_dom_sf"/>
</dbReference>
<feature type="repeat" description="WD" evidence="11">
    <location>
        <begin position="279"/>
        <end position="311"/>
    </location>
</feature>
<evidence type="ECO:0000256" key="2">
    <source>
        <dbReference type="ARBA" id="ARBA00004496"/>
    </source>
</evidence>
<dbReference type="GO" id="GO:0005737">
    <property type="term" value="C:cytoplasm"/>
    <property type="evidence" value="ECO:0007669"/>
    <property type="project" value="UniProtKB-SubCell"/>
</dbReference>
<dbReference type="UniPathway" id="UPA00988"/>
<dbReference type="GO" id="GO:0006357">
    <property type="term" value="P:regulation of transcription by RNA polymerase II"/>
    <property type="evidence" value="ECO:0007669"/>
    <property type="project" value="EnsemblFungi"/>
</dbReference>
<keyword evidence="8" id="KW-0819">tRNA processing</keyword>
<dbReference type="SMART" id="SM00320">
    <property type="entry name" value="WD40"/>
    <property type="match status" value="9"/>
</dbReference>
<evidence type="ECO:0000256" key="3">
    <source>
        <dbReference type="ARBA" id="ARBA00005043"/>
    </source>
</evidence>
<gene>
    <name evidence="12" type="ORF">PACTADRAFT_46498</name>
</gene>
<evidence type="ECO:0000256" key="4">
    <source>
        <dbReference type="ARBA" id="ARBA00005881"/>
    </source>
</evidence>
<dbReference type="AlphaFoldDB" id="A0A1E4TN03"/>
<dbReference type="GO" id="GO:0005634">
    <property type="term" value="C:nucleus"/>
    <property type="evidence" value="ECO:0007669"/>
    <property type="project" value="UniProtKB-SubCell"/>
</dbReference>
<dbReference type="InterPro" id="IPR037289">
    <property type="entry name" value="Elp2"/>
</dbReference>
<evidence type="ECO:0000313" key="13">
    <source>
        <dbReference type="Proteomes" id="UP000094236"/>
    </source>
</evidence>
<keyword evidence="13" id="KW-1185">Reference proteome</keyword>
<dbReference type="InterPro" id="IPR036322">
    <property type="entry name" value="WD40_repeat_dom_sf"/>
</dbReference>
<keyword evidence="6" id="KW-0963">Cytoplasm</keyword>
<evidence type="ECO:0000256" key="1">
    <source>
        <dbReference type="ARBA" id="ARBA00004123"/>
    </source>
</evidence>
<dbReference type="PANTHER" id="PTHR44111:SF1">
    <property type="entry name" value="ELONGATOR COMPLEX PROTEIN 2"/>
    <property type="match status" value="1"/>
</dbReference>
<feature type="repeat" description="WD" evidence="11">
    <location>
        <begin position="51"/>
        <end position="83"/>
    </location>
</feature>
<organism evidence="12 13">
    <name type="scientific">Pachysolen tannophilus NRRL Y-2460</name>
    <dbReference type="NCBI Taxonomy" id="669874"/>
    <lineage>
        <taxon>Eukaryota</taxon>
        <taxon>Fungi</taxon>
        <taxon>Dikarya</taxon>
        <taxon>Ascomycota</taxon>
        <taxon>Saccharomycotina</taxon>
        <taxon>Pichiomycetes</taxon>
        <taxon>Pachysolenaceae</taxon>
        <taxon>Pachysolen</taxon>
    </lineage>
</organism>
<feature type="repeat" description="WD" evidence="11">
    <location>
        <begin position="617"/>
        <end position="649"/>
    </location>
</feature>
<dbReference type="EMBL" id="KV454018">
    <property type="protein sequence ID" value="ODV93145.1"/>
    <property type="molecule type" value="Genomic_DNA"/>
</dbReference>
<evidence type="ECO:0000256" key="8">
    <source>
        <dbReference type="ARBA" id="ARBA00022694"/>
    </source>
</evidence>
<evidence type="ECO:0000256" key="6">
    <source>
        <dbReference type="ARBA" id="ARBA00022490"/>
    </source>
</evidence>
<dbReference type="InterPro" id="IPR001680">
    <property type="entry name" value="WD40_rpt"/>
</dbReference>
<dbReference type="Pfam" id="PF00400">
    <property type="entry name" value="WD40"/>
    <property type="match status" value="8"/>
</dbReference>
<dbReference type="FunFam" id="2.130.10.10:FF:000400">
    <property type="entry name" value="Elongator acetyltransferase complex subunit 2"/>
    <property type="match status" value="1"/>
</dbReference>
<dbReference type="PROSITE" id="PS50294">
    <property type="entry name" value="WD_REPEATS_REGION"/>
    <property type="match status" value="4"/>
</dbReference>
<sequence length="808" mass="90868">MVEVESIVVGCNRQLQISDYNDRLQLVAFGSNNTISIWNPFGNYRGVLATLKKHTKNVIAVKWIPDSNFLLSTSEDSTVNIWEFTGGFEFNQGSNFKLIKTLTDHTHSVTCISVVKNYKIFSTGDSNGDIIIWALNESNEVEKLKTFKVKTGFYPLALAMEHLEKNSFVLTVGGTDTFLHVYAFAYDGERLLSFNRGAALHGHEDWIKAIAFKKESADNWLIASGSQDRYIRLWKLRINDAIDNSDEDSSKLTLLSNKQYKFDVEQESSKVAINFDAIIMGHDDWISSLIWHPTKLQLLSSSSDTSVMLWEPDSISGIWISKVRLGELSIKGASTATGASGGFWSGLWIFNEGKEYILTNGKTGSFRCWVNNTTEDDIIWDQELAVTGSIKPVTDLSWSENGDYLLVTSLDQTTRLFAKWLHGKFSSWHEFARPQIHGYDMICIATISNTRFISGADEKILRSFEEPKSISLMLEKLCGIKKENTEGMAQSASLPVLGLSNKAENISSTSNGEHKLADKGEDSIDGAERQNLEDDEDHENVAYDVISSLEKPPLEDILQRHTLFPEIEKLYGHGYEITTVATSPDKKLIASACRSNSAQHAIIRIFSCDTWQQLQILKGHNLTITRLVFSPNNKYLLSVSRDRQFSLWKRNFTEEDPQGLNLELVTLQEKAHSRILWDCCWPPSSYSENMFFTSSRDKSVKMWETTPEGTSSLAQLKLTDAVTSIASLPYTVFNKVILAIGFEKGDIAIYSVDENKEFKLLQSFHSDIVPDGRINRLGFSTVTSKILLACASDDCSLRIFGLDKEELI</sequence>
<evidence type="ECO:0000256" key="10">
    <source>
        <dbReference type="ARBA" id="ARBA00023242"/>
    </source>
</evidence>
<evidence type="ECO:0000256" key="11">
    <source>
        <dbReference type="PROSITE-ProRule" id="PRU00221"/>
    </source>
</evidence>
<comment type="subcellular location">
    <subcellularLocation>
        <location evidence="2">Cytoplasm</location>
    </subcellularLocation>
    <subcellularLocation>
        <location evidence="1">Nucleus</location>
    </subcellularLocation>
</comment>
<comment type="similarity">
    <text evidence="4">Belongs to the WD repeat ELP2 family.</text>
</comment>
<evidence type="ECO:0000256" key="9">
    <source>
        <dbReference type="ARBA" id="ARBA00022737"/>
    </source>
</evidence>
<dbReference type="SUPFAM" id="SSF50978">
    <property type="entry name" value="WD40 repeat-like"/>
    <property type="match status" value="2"/>
</dbReference>
<dbReference type="GO" id="GO:0032447">
    <property type="term" value="P:protein urmylation"/>
    <property type="evidence" value="ECO:0007669"/>
    <property type="project" value="EnsemblFungi"/>
</dbReference>
<dbReference type="PANTHER" id="PTHR44111">
    <property type="entry name" value="ELONGATOR COMPLEX PROTEIN 2"/>
    <property type="match status" value="1"/>
</dbReference>
<proteinExistence type="inferred from homology"/>
<dbReference type="GO" id="GO:0033588">
    <property type="term" value="C:elongator holoenzyme complex"/>
    <property type="evidence" value="ECO:0007669"/>
    <property type="project" value="EnsemblFungi"/>
</dbReference>
<feature type="repeat" description="WD" evidence="11">
    <location>
        <begin position="200"/>
        <end position="244"/>
    </location>
</feature>
<dbReference type="GO" id="GO:0008017">
    <property type="term" value="F:microtubule binding"/>
    <property type="evidence" value="ECO:0007669"/>
    <property type="project" value="EnsemblFungi"/>
</dbReference>
<dbReference type="STRING" id="669874.A0A1E4TN03"/>
<dbReference type="Proteomes" id="UP000094236">
    <property type="component" value="Unassembled WGS sequence"/>
</dbReference>
<reference evidence="13" key="1">
    <citation type="submission" date="2016-05" db="EMBL/GenBank/DDBJ databases">
        <title>Comparative genomics of biotechnologically important yeasts.</title>
        <authorList>
            <consortium name="DOE Joint Genome Institute"/>
            <person name="Riley R."/>
            <person name="Haridas S."/>
            <person name="Wolfe K.H."/>
            <person name="Lopes M.R."/>
            <person name="Hittinger C.T."/>
            <person name="Goker M."/>
            <person name="Salamov A."/>
            <person name="Wisecaver J."/>
            <person name="Long T.M."/>
            <person name="Aerts A.L."/>
            <person name="Barry K."/>
            <person name="Choi C."/>
            <person name="Clum A."/>
            <person name="Coughlan A.Y."/>
            <person name="Deshpande S."/>
            <person name="Douglass A.P."/>
            <person name="Hanson S.J."/>
            <person name="Klenk H.-P."/>
            <person name="Labutti K."/>
            <person name="Lapidus A."/>
            <person name="Lindquist E."/>
            <person name="Lipzen A."/>
            <person name="Meier-Kolthoff J.P."/>
            <person name="Ohm R.A."/>
            <person name="Otillar R.P."/>
            <person name="Pangilinan J."/>
            <person name="Peng Y."/>
            <person name="Rokas A."/>
            <person name="Rosa C.A."/>
            <person name="Scheuner C."/>
            <person name="Sibirny A.A."/>
            <person name="Slot J.C."/>
            <person name="Stielow J.B."/>
            <person name="Sun H."/>
            <person name="Kurtzman C.P."/>
            <person name="Blackwell M."/>
            <person name="Grigoriev I.V."/>
            <person name="Jeffries T.W."/>
        </authorList>
    </citation>
    <scope>NUCLEOTIDE SEQUENCE [LARGE SCALE GENOMIC DNA]</scope>
    <source>
        <strain evidence="13">NRRL Y-2460</strain>
    </source>
</reference>
<dbReference type="PRINTS" id="PR00320">
    <property type="entry name" value="GPROTEINBRPT"/>
</dbReference>
<name>A0A1E4TN03_PACTA</name>
<keyword evidence="10" id="KW-0539">Nucleus</keyword>
<evidence type="ECO:0000256" key="7">
    <source>
        <dbReference type="ARBA" id="ARBA00022574"/>
    </source>
</evidence>
<accession>A0A1E4TN03</accession>